<dbReference type="InterPro" id="IPR009964">
    <property type="entry name" value="DUF1491"/>
</dbReference>
<dbReference type="EMBL" id="QGDB01000001">
    <property type="protein sequence ID" value="PWL19043.1"/>
    <property type="molecule type" value="Genomic_DNA"/>
</dbReference>
<comment type="caution">
    <text evidence="1">The sequence shown here is derived from an EMBL/GenBank/DDBJ whole genome shotgun (WGS) entry which is preliminary data.</text>
</comment>
<reference evidence="1 2" key="1">
    <citation type="submission" date="2018-05" db="EMBL/GenBank/DDBJ databases">
        <title>Comparative genomic sequence analysis between strain HN4 and CCM 8460T (Falsochrobactrum ovis) will provide more evidence to prove that HN4 is a new species of Falsochrobactrum.</title>
        <authorList>
            <person name="Lyu W."/>
            <person name="Sun L."/>
            <person name="Yao L."/>
        </authorList>
    </citation>
    <scope>NUCLEOTIDE SEQUENCE [LARGE SCALE GENOMIC DNA]</scope>
    <source>
        <strain evidence="1 2">HN4</strain>
    </source>
</reference>
<gene>
    <name evidence="1" type="ORF">DKP76_00205</name>
</gene>
<protein>
    <submittedName>
        <fullName evidence="1">DUF1491 domain-containing protein</fullName>
    </submittedName>
</protein>
<keyword evidence="2" id="KW-1185">Reference proteome</keyword>
<dbReference type="RefSeq" id="WP_109704436.1">
    <property type="nucleotide sequence ID" value="NZ_QGDB01000001.1"/>
</dbReference>
<name>A0A316JIG4_9HYPH</name>
<organism evidence="1 2">
    <name type="scientific">Falsochrobactrum shanghaiense</name>
    <dbReference type="NCBI Taxonomy" id="2201899"/>
    <lineage>
        <taxon>Bacteria</taxon>
        <taxon>Pseudomonadati</taxon>
        <taxon>Pseudomonadota</taxon>
        <taxon>Alphaproteobacteria</taxon>
        <taxon>Hyphomicrobiales</taxon>
        <taxon>Brucellaceae</taxon>
        <taxon>Falsochrobactrum</taxon>
    </lineage>
</organism>
<dbReference type="AlphaFoldDB" id="A0A316JIG4"/>
<evidence type="ECO:0000313" key="2">
    <source>
        <dbReference type="Proteomes" id="UP000245865"/>
    </source>
</evidence>
<evidence type="ECO:0000313" key="1">
    <source>
        <dbReference type="EMBL" id="PWL19043.1"/>
    </source>
</evidence>
<dbReference type="Proteomes" id="UP000245865">
    <property type="component" value="Unassembled WGS sequence"/>
</dbReference>
<accession>A0A316JIG4</accession>
<dbReference type="OrthoDB" id="9809136at2"/>
<dbReference type="Gene3D" id="3.40.1530.20">
    <property type="entry name" value="Protein of unknown function (DUF1491)"/>
    <property type="match status" value="1"/>
</dbReference>
<proteinExistence type="predicted"/>
<sequence length="119" mass="13364">MRLTSDFWVSALIRKVQGEGGFAYLARRGAKEAGAIFIKTTSRLGSCDLYAPAPQTSYDSQNDGERLFACVLHDCDDEKAAARMERELRFDPDLWLIEIEDIADASKLFRVMPDDGLSR</sequence>
<dbReference type="Pfam" id="PF07372">
    <property type="entry name" value="DUF1491"/>
    <property type="match status" value="1"/>
</dbReference>